<evidence type="ECO:0000313" key="2">
    <source>
        <dbReference type="Proteomes" id="UP000692954"/>
    </source>
</evidence>
<name>A0A8S1MYX1_9CILI</name>
<comment type="caution">
    <text evidence="1">The sequence shown here is derived from an EMBL/GenBank/DDBJ whole genome shotgun (WGS) entry which is preliminary data.</text>
</comment>
<reference evidence="1" key="1">
    <citation type="submission" date="2021-01" db="EMBL/GenBank/DDBJ databases">
        <authorList>
            <consortium name="Genoscope - CEA"/>
            <person name="William W."/>
        </authorList>
    </citation>
    <scope>NUCLEOTIDE SEQUENCE</scope>
</reference>
<dbReference type="AlphaFoldDB" id="A0A8S1MYX1"/>
<proteinExistence type="predicted"/>
<evidence type="ECO:0000313" key="1">
    <source>
        <dbReference type="EMBL" id="CAD8082145.1"/>
    </source>
</evidence>
<organism evidence="1 2">
    <name type="scientific">Paramecium sonneborni</name>
    <dbReference type="NCBI Taxonomy" id="65129"/>
    <lineage>
        <taxon>Eukaryota</taxon>
        <taxon>Sar</taxon>
        <taxon>Alveolata</taxon>
        <taxon>Ciliophora</taxon>
        <taxon>Intramacronucleata</taxon>
        <taxon>Oligohymenophorea</taxon>
        <taxon>Peniculida</taxon>
        <taxon>Parameciidae</taxon>
        <taxon>Paramecium</taxon>
    </lineage>
</organism>
<dbReference type="OrthoDB" id="295372at2759"/>
<sequence>MDTMSCNVCGNRLVIKGISLVCTGCGNATRSNHIFSTEQEYQKSMLKRTTQHIKQRKDRDIQINFTLSEHIKHNWIQYLAAFTKFINNIAKQLNLDIKPLYSRYLFHHINQPVTSNWTIARKGHQAFSDNRIVNSKYLINKTNIDSTFNIKVEDDFDHDFEKQLQNNFTQDQQNQSSVLEIHQIKKKISKPKIPFYQKRLIKLQLKQESNLNSINQKRKQSVNRKGSQILDIPINQDKSTFINGILSSTNLTNTIYFALIEIYFEKFYTLSSNDLKSTIKKIKNIKSNLDHDTQILSVKSINQELFKSMSPFLQKEYLLVQDILIYMLGCQNSFFEMSEQWNNLEFKNINKNLKKRNVNFISRKIKYIKQFMKSCQQIEINTQETDITVNISNKLFSKKQINLIPLDFTFGLILLYASNLAQGNKIFPSKLIQLIKQKKINYLEGFSHLMNDTTNQYLTIPQHLPKTSFIRHHAVKLLKQFTIEYQEYNKEQFLEMFKSVCIELKISQQLYNIAMSFEQRYFFNLKIHNSKYDIYSCSLILLAFKYYLFIDKQSAINDLCLICEYCKNIQPYDYKDLEDCSLENLKQKLNTSQNLEQYYGDRDVNIKLNEKLQQLDNYYEQQLVQEYQKQISTAEISNEVKINIIHEDWDFYKTGDFEFEAPEVRFLEMKLSNYIEDDNNSIINFLHELERLLV</sequence>
<dbReference type="Proteomes" id="UP000692954">
    <property type="component" value="Unassembled WGS sequence"/>
</dbReference>
<gene>
    <name evidence="1" type="ORF">PSON_ATCC_30995.1.T0430044</name>
</gene>
<dbReference type="EMBL" id="CAJJDN010000043">
    <property type="protein sequence ID" value="CAD8082145.1"/>
    <property type="molecule type" value="Genomic_DNA"/>
</dbReference>
<keyword evidence="2" id="KW-1185">Reference proteome</keyword>
<accession>A0A8S1MYX1</accession>
<protein>
    <submittedName>
        <fullName evidence="1">Uncharacterized protein</fullName>
    </submittedName>
</protein>